<organism evidence="1 2">
    <name type="scientific">Vaccinium darrowii</name>
    <dbReference type="NCBI Taxonomy" id="229202"/>
    <lineage>
        <taxon>Eukaryota</taxon>
        <taxon>Viridiplantae</taxon>
        <taxon>Streptophyta</taxon>
        <taxon>Embryophyta</taxon>
        <taxon>Tracheophyta</taxon>
        <taxon>Spermatophyta</taxon>
        <taxon>Magnoliopsida</taxon>
        <taxon>eudicotyledons</taxon>
        <taxon>Gunneridae</taxon>
        <taxon>Pentapetalae</taxon>
        <taxon>asterids</taxon>
        <taxon>Ericales</taxon>
        <taxon>Ericaceae</taxon>
        <taxon>Vaccinioideae</taxon>
        <taxon>Vaccinieae</taxon>
        <taxon>Vaccinium</taxon>
    </lineage>
</organism>
<accession>A0ACB7Z7L4</accession>
<comment type="caution">
    <text evidence="1">The sequence shown here is derived from an EMBL/GenBank/DDBJ whole genome shotgun (WGS) entry which is preliminary data.</text>
</comment>
<sequence length="175" mass="19869">MPYNMSFDIMFWKSCSDCAYCSVFLVMSYYRKSGDQGELDPELKVSYRQISPFIPHNYRDSSLPTAVFVYTTNEVINAGVGADCAGSDYGTTDNYHGNWSQGISKHMGPEHLGIMSCMGLFGKLLWLILRRTHHLLPDLVELKVTEPILITQSCLALIFLLLLKGQRNWQLDFQA</sequence>
<gene>
    <name evidence="1" type="ORF">Vadar_030319</name>
</gene>
<name>A0ACB7Z7L4_9ERIC</name>
<dbReference type="EMBL" id="CM037154">
    <property type="protein sequence ID" value="KAH7861748.1"/>
    <property type="molecule type" value="Genomic_DNA"/>
</dbReference>
<protein>
    <submittedName>
        <fullName evidence="1">Uncharacterized protein</fullName>
    </submittedName>
</protein>
<dbReference type="Proteomes" id="UP000828048">
    <property type="component" value="Chromosome 4"/>
</dbReference>
<evidence type="ECO:0000313" key="1">
    <source>
        <dbReference type="EMBL" id="KAH7861748.1"/>
    </source>
</evidence>
<proteinExistence type="predicted"/>
<reference evidence="1 2" key="1">
    <citation type="journal article" date="2021" name="Hortic Res">
        <title>High-quality reference genome and annotation aids understanding of berry development for evergreen blueberry (Vaccinium darrowii).</title>
        <authorList>
            <person name="Yu J."/>
            <person name="Hulse-Kemp A.M."/>
            <person name="Babiker E."/>
            <person name="Staton M."/>
        </authorList>
    </citation>
    <scope>NUCLEOTIDE SEQUENCE [LARGE SCALE GENOMIC DNA]</scope>
    <source>
        <strain evidence="2">cv. NJ 8807/NJ 8810</strain>
        <tissue evidence="1">Young leaf</tissue>
    </source>
</reference>
<keyword evidence="2" id="KW-1185">Reference proteome</keyword>
<evidence type="ECO:0000313" key="2">
    <source>
        <dbReference type="Proteomes" id="UP000828048"/>
    </source>
</evidence>